<proteinExistence type="predicted"/>
<evidence type="ECO:0000313" key="2">
    <source>
        <dbReference type="Proteomes" id="UP001058682"/>
    </source>
</evidence>
<gene>
    <name evidence="1" type="ORF">E4N74_05560</name>
</gene>
<accession>A0AAE9SJT3</accession>
<sequence length="80" mass="9328">MPMMLNLEKELIRISPKNGKHIEYSLNQGQTWYLRFQGYQTGVFYDIADGGKELLATTENGLFYSLNRGMTWYKRGVMGR</sequence>
<dbReference type="AlphaFoldDB" id="A0AAE9SJT3"/>
<reference evidence="1" key="1">
    <citation type="submission" date="2019-04" db="EMBL/GenBank/DDBJ databases">
        <title>Whole genome sequencing of oral phylogroup 2 treponemes.</title>
        <authorList>
            <person name="Chan Y."/>
            <person name="Zeng H.H."/>
            <person name="Yu X.L."/>
            <person name="Leung W.K."/>
            <person name="Watt R.M."/>
        </authorList>
    </citation>
    <scope>NUCLEOTIDE SEQUENCE</scope>
    <source>
        <strain evidence="1">OMZ 835</strain>
    </source>
</reference>
<dbReference type="RefSeq" id="WP_255819217.1">
    <property type="nucleotide sequence ID" value="NZ_CP038804.1"/>
</dbReference>
<name>A0AAE9SJT3_9SPIR</name>
<evidence type="ECO:0000313" key="1">
    <source>
        <dbReference type="EMBL" id="UTY33542.1"/>
    </source>
</evidence>
<organism evidence="1 2">
    <name type="scientific">Treponema putidum</name>
    <dbReference type="NCBI Taxonomy" id="221027"/>
    <lineage>
        <taxon>Bacteria</taxon>
        <taxon>Pseudomonadati</taxon>
        <taxon>Spirochaetota</taxon>
        <taxon>Spirochaetia</taxon>
        <taxon>Spirochaetales</taxon>
        <taxon>Treponemataceae</taxon>
        <taxon>Treponema</taxon>
    </lineage>
</organism>
<dbReference type="EMBL" id="CP038804">
    <property type="protein sequence ID" value="UTY33542.1"/>
    <property type="molecule type" value="Genomic_DNA"/>
</dbReference>
<protein>
    <submittedName>
        <fullName evidence="1">Uncharacterized protein</fullName>
    </submittedName>
</protein>
<dbReference type="Proteomes" id="UP001058682">
    <property type="component" value="Chromosome"/>
</dbReference>
<dbReference type="SUPFAM" id="SSF110296">
    <property type="entry name" value="Oligoxyloglucan reducing end-specific cellobiohydrolase"/>
    <property type="match status" value="1"/>
</dbReference>